<dbReference type="SMART" id="SM00082">
    <property type="entry name" value="LRRCT"/>
    <property type="match status" value="1"/>
</dbReference>
<evidence type="ECO:0000256" key="4">
    <source>
        <dbReference type="ARBA" id="ARBA00023180"/>
    </source>
</evidence>
<evidence type="ECO:0000256" key="5">
    <source>
        <dbReference type="SAM" id="SignalP"/>
    </source>
</evidence>
<evidence type="ECO:0000259" key="6">
    <source>
        <dbReference type="SMART" id="SM00082"/>
    </source>
</evidence>
<keyword evidence="1" id="KW-0433">Leucine-rich repeat</keyword>
<dbReference type="Gene3D" id="3.80.10.10">
    <property type="entry name" value="Ribonuclease Inhibitor"/>
    <property type="match status" value="5"/>
</dbReference>
<organism evidence="7 8">
    <name type="scientific">Mytilus edulis</name>
    <name type="common">Blue mussel</name>
    <dbReference type="NCBI Taxonomy" id="6550"/>
    <lineage>
        <taxon>Eukaryota</taxon>
        <taxon>Metazoa</taxon>
        <taxon>Spiralia</taxon>
        <taxon>Lophotrochozoa</taxon>
        <taxon>Mollusca</taxon>
        <taxon>Bivalvia</taxon>
        <taxon>Autobranchia</taxon>
        <taxon>Pteriomorphia</taxon>
        <taxon>Mytilida</taxon>
        <taxon>Mytiloidea</taxon>
        <taxon>Mytilidae</taxon>
        <taxon>Mytilinae</taxon>
        <taxon>Mytilus</taxon>
    </lineage>
</organism>
<dbReference type="Gene3D" id="2.40.10.10">
    <property type="entry name" value="Trypsin-like serine proteases"/>
    <property type="match status" value="1"/>
</dbReference>
<feature type="signal peptide" evidence="5">
    <location>
        <begin position="1"/>
        <end position="20"/>
    </location>
</feature>
<evidence type="ECO:0000313" key="7">
    <source>
        <dbReference type="EMBL" id="CAG2196857.1"/>
    </source>
</evidence>
<feature type="chain" id="PRO_5035918678" description="LRRCT domain-containing protein" evidence="5">
    <location>
        <begin position="21"/>
        <end position="976"/>
    </location>
</feature>
<keyword evidence="3" id="KW-0677">Repeat</keyword>
<accession>A0A8S3QPR5</accession>
<proteinExistence type="predicted"/>
<comment type="caution">
    <text evidence="7">The sequence shown here is derived from an EMBL/GenBank/DDBJ whole genome shotgun (WGS) entry which is preliminary data.</text>
</comment>
<dbReference type="FunFam" id="3.80.10.10:FF:001164">
    <property type="entry name" value="GH01279p"/>
    <property type="match status" value="1"/>
</dbReference>
<name>A0A8S3QPR5_MYTED</name>
<dbReference type="SMART" id="SM00369">
    <property type="entry name" value="LRR_TYP"/>
    <property type="match status" value="19"/>
</dbReference>
<dbReference type="Pfam" id="PF13855">
    <property type="entry name" value="LRR_8"/>
    <property type="match status" value="5"/>
</dbReference>
<feature type="domain" description="LRRCT" evidence="6">
    <location>
        <begin position="654"/>
        <end position="704"/>
    </location>
</feature>
<dbReference type="InterPro" id="IPR032675">
    <property type="entry name" value="LRR_dom_sf"/>
</dbReference>
<dbReference type="GO" id="GO:0031012">
    <property type="term" value="C:extracellular matrix"/>
    <property type="evidence" value="ECO:0007669"/>
    <property type="project" value="TreeGrafter"/>
</dbReference>
<dbReference type="OrthoDB" id="676979at2759"/>
<dbReference type="SMART" id="SM00365">
    <property type="entry name" value="LRR_SD22"/>
    <property type="match status" value="8"/>
</dbReference>
<keyword evidence="2 5" id="KW-0732">Signal</keyword>
<dbReference type="AlphaFoldDB" id="A0A8S3QPR5"/>
<dbReference type="PANTHER" id="PTHR24373">
    <property type="entry name" value="SLIT RELATED LEUCINE-RICH REPEAT NEURONAL PROTEIN"/>
    <property type="match status" value="1"/>
</dbReference>
<dbReference type="InterPro" id="IPR003591">
    <property type="entry name" value="Leu-rich_rpt_typical-subtyp"/>
</dbReference>
<evidence type="ECO:0000256" key="3">
    <source>
        <dbReference type="ARBA" id="ARBA00022737"/>
    </source>
</evidence>
<gene>
    <name evidence="7" type="ORF">MEDL_11705</name>
</gene>
<dbReference type="Proteomes" id="UP000683360">
    <property type="component" value="Unassembled WGS sequence"/>
</dbReference>
<protein>
    <recommendedName>
        <fullName evidence="6">LRRCT domain-containing protein</fullName>
    </recommendedName>
</protein>
<dbReference type="Pfam" id="PF00560">
    <property type="entry name" value="LRR_1"/>
    <property type="match status" value="1"/>
</dbReference>
<dbReference type="PROSITE" id="PS51450">
    <property type="entry name" value="LRR"/>
    <property type="match status" value="6"/>
</dbReference>
<keyword evidence="4" id="KW-0325">Glycoprotein</keyword>
<dbReference type="InterPro" id="IPR009003">
    <property type="entry name" value="Peptidase_S1_PA"/>
</dbReference>
<dbReference type="SUPFAM" id="SSF50494">
    <property type="entry name" value="Trypsin-like serine proteases"/>
    <property type="match status" value="1"/>
</dbReference>
<dbReference type="PANTHER" id="PTHR24373:SF370">
    <property type="entry name" value="FISH-LIPS, ISOFORM E"/>
    <property type="match status" value="1"/>
</dbReference>
<sequence length="976" mass="111353">MKSVLLQLLFLALLLHGSFQYNTYPRRYVRDHSAHLEACPLHCRCMDLNQRSARGLFDSWNVDQSWQNTEQDETGRSVVCQGLRELPARIPSDATKLTVYGDSSSMRSRGTRHTDRHLISETQIQYINRNVFRDSVSVKEIIMSGNNIAIMYPSVFHYLRSLQILSLTNNNIRHLSAAVFNGLGNLQELRLSDNMIKFLPYTVFTYLTELKSLYLNGNKIKMLPRDVLKPLVNLQVLDLSRNNISDFYDATFDHNVNLQELLLNGNRLWKIRPRWFQNLYSLRSLSLRGNAIINVPAKSFTNLFNLEELLLSANHIEKIENGAFNNLRDVKSLDLSTNDLSEIRSSYLNDLDSLSELFLSNNKVVQIKNGTFDFIRYLKKLDLSRNDISTIETGSFSLLRQLQILDLSYNKMLKFKKGIAYGIENLEEIHLDNNFISGIDDGAFMTSNVERLSKMKLLNLEQNNIKKIDAQTLKGMPRLKTLRLGNNNIRKIHPQAMATFIYLETLTLNNNKLRDLNNGMFSNLQNVYSIDISNNKIRSISENTFLGLDKLEDLLMAGNKVNSIHKLAFRALPSLSSLDLKENKLVSFNFSFVTNMAQLTVMDLSKNHLFWIDIPSGAYLRLKDLLLSNNNLQTLSSNIKHIMGRSSIISLDNNPWDCDCRLKWVVQPLKNVRLDTSNDAMCKSPPKLHGTKFSELADEDMTCSQKVNASQDVTLMCKDGVFSKRPIARRRSVGKEMMKKHVTVFRNRGDYVVDGALLTPDWALVPAGALRYLTDADIHVKIGRGKTSYKISHIVPHPLLSLGMQQFNIALLRLVKKKSSPIMEHQCIIAEKQFKSLSQVLPVFFVSIRLDGKKPKTKLKIRKGKVNHRCANDKDYICGVLKGNKNDAITSVDGSPLYIGHSSNLRLAGLGTHSWSNQKSQYIFIPLWTISDWADDIMIEFNEKCTKNKSGKLSCKELTLPSADDLFMKIRKTEQH</sequence>
<keyword evidence="8" id="KW-1185">Reference proteome</keyword>
<dbReference type="InterPro" id="IPR050328">
    <property type="entry name" value="Dev_Immune_Receptor"/>
</dbReference>
<dbReference type="EMBL" id="CAJPWZ010000579">
    <property type="protein sequence ID" value="CAG2196857.1"/>
    <property type="molecule type" value="Genomic_DNA"/>
</dbReference>
<dbReference type="InterPro" id="IPR001611">
    <property type="entry name" value="Leu-rich_rpt"/>
</dbReference>
<dbReference type="InterPro" id="IPR000483">
    <property type="entry name" value="Cys-rich_flank_reg_C"/>
</dbReference>
<evidence type="ECO:0000313" key="8">
    <source>
        <dbReference type="Proteomes" id="UP000683360"/>
    </source>
</evidence>
<reference evidence="7" key="1">
    <citation type="submission" date="2021-03" db="EMBL/GenBank/DDBJ databases">
        <authorList>
            <person name="Bekaert M."/>
        </authorList>
    </citation>
    <scope>NUCLEOTIDE SEQUENCE</scope>
</reference>
<dbReference type="SUPFAM" id="SSF52058">
    <property type="entry name" value="L domain-like"/>
    <property type="match status" value="2"/>
</dbReference>
<evidence type="ECO:0000256" key="2">
    <source>
        <dbReference type="ARBA" id="ARBA00022729"/>
    </source>
</evidence>
<evidence type="ECO:0000256" key="1">
    <source>
        <dbReference type="ARBA" id="ARBA00022614"/>
    </source>
</evidence>
<dbReference type="GO" id="GO:0005615">
    <property type="term" value="C:extracellular space"/>
    <property type="evidence" value="ECO:0007669"/>
    <property type="project" value="TreeGrafter"/>
</dbReference>
<dbReference type="InterPro" id="IPR043504">
    <property type="entry name" value="Peptidase_S1_PA_chymotrypsin"/>
</dbReference>
<dbReference type="FunFam" id="3.80.10.10:FF:000770">
    <property type="entry name" value="Uncharacterized protein"/>
    <property type="match status" value="1"/>
</dbReference>